<evidence type="ECO:0000313" key="1">
    <source>
        <dbReference type="EMBL" id="GAH40392.1"/>
    </source>
</evidence>
<feature type="non-terminal residue" evidence="1">
    <location>
        <position position="1"/>
    </location>
</feature>
<comment type="caution">
    <text evidence="1">The sequence shown here is derived from an EMBL/GenBank/DDBJ whole genome shotgun (WGS) entry which is preliminary data.</text>
</comment>
<name>X1F626_9ZZZZ</name>
<protein>
    <submittedName>
        <fullName evidence="1">Uncharacterized protein</fullName>
    </submittedName>
</protein>
<proteinExistence type="predicted"/>
<feature type="non-terminal residue" evidence="1">
    <location>
        <position position="188"/>
    </location>
</feature>
<dbReference type="AlphaFoldDB" id="X1F626"/>
<gene>
    <name evidence="1" type="ORF">S03H2_24641</name>
</gene>
<accession>X1F626</accession>
<sequence length="188" mass="21555">GARVIINKEPGQAKPSEEIVPLGFNDKTDKSKQKIYEILEDIINLTNNLDVPEEQKQLKLDIDTKLKEFASIEKEELIQKLPELKTLIEAIRPYGQQYCEEVNNKTSEIEQLASFSIEKIISEIFQSLTIELLDIETYKIEHQAPIAELKSREPHPFLFDLLTLSNKTADDFEKALEAQEKRIEDAAS</sequence>
<dbReference type="EMBL" id="BARU01013747">
    <property type="protein sequence ID" value="GAH40392.1"/>
    <property type="molecule type" value="Genomic_DNA"/>
</dbReference>
<organism evidence="1">
    <name type="scientific">marine sediment metagenome</name>
    <dbReference type="NCBI Taxonomy" id="412755"/>
    <lineage>
        <taxon>unclassified sequences</taxon>
        <taxon>metagenomes</taxon>
        <taxon>ecological metagenomes</taxon>
    </lineage>
</organism>
<reference evidence="1" key="1">
    <citation type="journal article" date="2014" name="Front. Microbiol.">
        <title>High frequency of phylogenetically diverse reductive dehalogenase-homologous genes in deep subseafloor sedimentary metagenomes.</title>
        <authorList>
            <person name="Kawai M."/>
            <person name="Futagami T."/>
            <person name="Toyoda A."/>
            <person name="Takaki Y."/>
            <person name="Nishi S."/>
            <person name="Hori S."/>
            <person name="Arai W."/>
            <person name="Tsubouchi T."/>
            <person name="Morono Y."/>
            <person name="Uchiyama I."/>
            <person name="Ito T."/>
            <person name="Fujiyama A."/>
            <person name="Inagaki F."/>
            <person name="Takami H."/>
        </authorList>
    </citation>
    <scope>NUCLEOTIDE SEQUENCE</scope>
    <source>
        <strain evidence="1">Expedition CK06-06</strain>
    </source>
</reference>